<gene>
    <name evidence="1" type="ORF">C802_02382</name>
</gene>
<protein>
    <submittedName>
        <fullName evidence="1">Uncharacterized protein</fullName>
    </submittedName>
</protein>
<keyword evidence="2" id="KW-1185">Reference proteome</keyword>
<sequence>MHQSFTIFLKEVNRFKRSQVTELKIWDETETNTVHETARFNKIKFHFGKDDLGTYGKTSET</sequence>
<comment type="caution">
    <text evidence="1">The sequence shown here is derived from an EMBL/GenBank/DDBJ whole genome shotgun (WGS) entry which is preliminary data.</text>
</comment>
<proteinExistence type="predicted"/>
<evidence type="ECO:0000313" key="2">
    <source>
        <dbReference type="Proteomes" id="UP000014200"/>
    </source>
</evidence>
<name>R9I7F4_9BACT</name>
<organism evidence="1 2">
    <name type="scientific">Phocaeicola sartorii</name>
    <dbReference type="NCBI Taxonomy" id="671267"/>
    <lineage>
        <taxon>Bacteria</taxon>
        <taxon>Pseudomonadati</taxon>
        <taxon>Bacteroidota</taxon>
        <taxon>Bacteroidia</taxon>
        <taxon>Bacteroidales</taxon>
        <taxon>Bacteroidaceae</taxon>
        <taxon>Phocaeicola</taxon>
    </lineage>
</organism>
<dbReference type="PATRIC" id="fig|1235788.3.peg.2435"/>
<dbReference type="STRING" id="1235788.C802_02382"/>
<dbReference type="EMBL" id="ASSP01000015">
    <property type="protein sequence ID" value="EOS12151.1"/>
    <property type="molecule type" value="Genomic_DNA"/>
</dbReference>
<reference evidence="1 2" key="1">
    <citation type="submission" date="2013-04" db="EMBL/GenBank/DDBJ databases">
        <title>The Genome Sequence of Bacteroides massiliensis dnLKV3.</title>
        <authorList>
            <consortium name="The Broad Institute Genomics Platform"/>
            <consortium name="The Broad Institute Genome Sequencing Center for Infectious Disease"/>
            <person name="Earl A."/>
            <person name="Xavier R."/>
            <person name="Kuhn K."/>
            <person name="Stappenbeck T."/>
            <person name="Walker B."/>
            <person name="Young S."/>
            <person name="Zeng Q."/>
            <person name="Gargeya S."/>
            <person name="Fitzgerald M."/>
            <person name="Haas B."/>
            <person name="Abouelleil A."/>
            <person name="Allen A.W."/>
            <person name="Alvarado L."/>
            <person name="Arachchi H.M."/>
            <person name="Berlin A.M."/>
            <person name="Chapman S.B."/>
            <person name="Gainer-Dewar J."/>
            <person name="Goldberg J."/>
            <person name="Griggs A."/>
            <person name="Gujja S."/>
            <person name="Hansen M."/>
            <person name="Howarth C."/>
            <person name="Imamovic A."/>
            <person name="Ireland A."/>
            <person name="Larimer J."/>
            <person name="McCowan C."/>
            <person name="Murphy C."/>
            <person name="Pearson M."/>
            <person name="Poon T.W."/>
            <person name="Priest M."/>
            <person name="Roberts A."/>
            <person name="Saif S."/>
            <person name="Shea T."/>
            <person name="Sisk P."/>
            <person name="Sykes S."/>
            <person name="Wortman J."/>
            <person name="Nusbaum C."/>
            <person name="Birren B."/>
        </authorList>
    </citation>
    <scope>NUCLEOTIDE SEQUENCE [LARGE SCALE GENOMIC DNA]</scope>
    <source>
        <strain evidence="2">dnLKV3</strain>
    </source>
</reference>
<dbReference type="Proteomes" id="UP000014200">
    <property type="component" value="Unassembled WGS sequence"/>
</dbReference>
<evidence type="ECO:0000313" key="1">
    <source>
        <dbReference type="EMBL" id="EOS12151.1"/>
    </source>
</evidence>
<accession>R9I7F4</accession>
<dbReference type="HOGENOM" id="CLU_2912856_0_0_10"/>
<dbReference type="AlphaFoldDB" id="R9I7F4"/>